<feature type="transmembrane region" description="Helical" evidence="2">
    <location>
        <begin position="159"/>
        <end position="180"/>
    </location>
</feature>
<keyword evidence="2" id="KW-1133">Transmembrane helix</keyword>
<comment type="caution">
    <text evidence="3">The sequence shown here is derived from an EMBL/GenBank/DDBJ whole genome shotgun (WGS) entry which is preliminary data.</text>
</comment>
<gene>
    <name evidence="3" type="ORF">CUMW_266520</name>
</gene>
<evidence type="ECO:0000313" key="3">
    <source>
        <dbReference type="EMBL" id="GAY68742.1"/>
    </source>
</evidence>
<evidence type="ECO:0000256" key="1">
    <source>
        <dbReference type="SAM" id="Coils"/>
    </source>
</evidence>
<dbReference type="PANTHER" id="PTHR34835">
    <property type="entry name" value="OS07G0283600 PROTEIN-RELATED"/>
    <property type="match status" value="1"/>
</dbReference>
<keyword evidence="2" id="KW-0812">Transmembrane</keyword>
<dbReference type="AlphaFoldDB" id="A0A2H5QVU2"/>
<evidence type="ECO:0008006" key="5">
    <source>
        <dbReference type="Google" id="ProtNLM"/>
    </source>
</evidence>
<accession>A0A2H5QVU2</accession>
<dbReference type="PANTHER" id="PTHR34835:SF34">
    <property type="entry name" value="OS08G0555500 PROTEIN"/>
    <property type="match status" value="1"/>
</dbReference>
<reference evidence="3 4" key="1">
    <citation type="journal article" date="2017" name="Front. Genet.">
        <title>Draft sequencing of the heterozygous diploid genome of Satsuma (Citrus unshiu Marc.) using a hybrid assembly approach.</title>
        <authorList>
            <person name="Shimizu T."/>
            <person name="Tanizawa Y."/>
            <person name="Mochizuki T."/>
            <person name="Nagasaki H."/>
            <person name="Yoshioka T."/>
            <person name="Toyoda A."/>
            <person name="Fujiyama A."/>
            <person name="Kaminuma E."/>
            <person name="Nakamura Y."/>
        </authorList>
    </citation>
    <scope>NUCLEOTIDE SEQUENCE [LARGE SCALE GENOMIC DNA]</scope>
    <source>
        <strain evidence="4">cv. Miyagawa wase</strain>
    </source>
</reference>
<proteinExistence type="predicted"/>
<evidence type="ECO:0000313" key="4">
    <source>
        <dbReference type="Proteomes" id="UP000236630"/>
    </source>
</evidence>
<dbReference type="STRING" id="55188.A0A2H5QVU2"/>
<organism evidence="3 4">
    <name type="scientific">Citrus unshiu</name>
    <name type="common">Satsuma mandarin</name>
    <name type="synonym">Citrus nobilis var. unshiu</name>
    <dbReference type="NCBI Taxonomy" id="55188"/>
    <lineage>
        <taxon>Eukaryota</taxon>
        <taxon>Viridiplantae</taxon>
        <taxon>Streptophyta</taxon>
        <taxon>Embryophyta</taxon>
        <taxon>Tracheophyta</taxon>
        <taxon>Spermatophyta</taxon>
        <taxon>Magnoliopsida</taxon>
        <taxon>eudicotyledons</taxon>
        <taxon>Gunneridae</taxon>
        <taxon>Pentapetalae</taxon>
        <taxon>rosids</taxon>
        <taxon>malvids</taxon>
        <taxon>Sapindales</taxon>
        <taxon>Rutaceae</taxon>
        <taxon>Aurantioideae</taxon>
        <taxon>Citrus</taxon>
    </lineage>
</organism>
<sequence length="416" mass="46555">MKKVEMNSRLASGLLSELIPTMENNSDKGNHLSRCSVLRFSNIVSSLSIEQQDAMREIGFGSLLGLKCGRLRQDLCRLLVKQCNVDKRSITVHGMEYKLTPKTFTSVMGVGDGGTPIVLGGEDSEITYLRAKYCSGKKGIPIGSLDDKLKTNSCADEDLCILFSLFVIGTILCPPTAAYINPLYIYALKDVSNIRGKNWANWSFNFLWDEVSKFNKNKISSMNGCVIFLMLFYMSSTKFQLSSVAENGCPLSAWTDSEIKRFLKWRQKYGDFESNAVSMRETSCGTSSVMGRMEEHMKRNNDLLQKMGLKMDSLTEKVEKLERAYFRQEGANVADDSQSLPTYTGAEATDGPIFSSPDMEMHPPIPAIVTLSDLVREKHTPIEVKERKVVYLSTSTDEEVVLKEKLVEVLQDAIKP</sequence>
<feature type="coiled-coil region" evidence="1">
    <location>
        <begin position="304"/>
        <end position="331"/>
    </location>
</feature>
<dbReference type="Proteomes" id="UP000236630">
    <property type="component" value="Unassembled WGS sequence"/>
</dbReference>
<protein>
    <recommendedName>
        <fullName evidence="5">Aminotransferase-like plant mobile domain-containing protein</fullName>
    </recommendedName>
</protein>
<evidence type="ECO:0000256" key="2">
    <source>
        <dbReference type="SAM" id="Phobius"/>
    </source>
</evidence>
<keyword evidence="2" id="KW-0472">Membrane</keyword>
<dbReference type="EMBL" id="BDQV01000967">
    <property type="protein sequence ID" value="GAY68742.1"/>
    <property type="molecule type" value="Genomic_DNA"/>
</dbReference>
<keyword evidence="1" id="KW-0175">Coiled coil</keyword>
<keyword evidence="4" id="KW-1185">Reference proteome</keyword>
<name>A0A2H5QVU2_CITUN</name>